<proteinExistence type="inferred from homology"/>
<dbReference type="PANTHER" id="PTHR43477:SF1">
    <property type="entry name" value="DIHYDROANTICAPSIN 7-DEHYDROGENASE"/>
    <property type="match status" value="1"/>
</dbReference>
<dbReference type="AlphaFoldDB" id="A0A072PRR6"/>
<evidence type="ECO:0000256" key="1">
    <source>
        <dbReference type="ARBA" id="ARBA00006484"/>
    </source>
</evidence>
<evidence type="ECO:0000313" key="4">
    <source>
        <dbReference type="EMBL" id="KEF62452.1"/>
    </source>
</evidence>
<gene>
    <name evidence="4" type="ORF">A1O9_00424</name>
</gene>
<dbReference type="Pfam" id="PF23441">
    <property type="entry name" value="SDR"/>
    <property type="match status" value="1"/>
</dbReference>
<keyword evidence="5" id="KW-1185">Reference proteome</keyword>
<sequence length="264" mass="28019">MAAQLKYTSKLANTTVLVIGGTSGLGFGLAEASIEHDVAHLYVSSSSSSKVDSAVSRLKASYPESKTKITGISCDLGDEATLESNAEKLFTQIDRKIDHIIFTAGGPLSPKPLAEVGLEFMRNAGVVRFLAPYFVTKYGAKCLTPRPASSITLTTGSVSEKPNKGWSVIASYAAGLHGMTRALALELKPVRVNLISPGPVETELWEASFGDREIVERALQSMAGKVATGKVGSVEDVVESFLYVMKDKNVTGTVIRSDGGTFLL</sequence>
<dbReference type="InterPro" id="IPR051122">
    <property type="entry name" value="SDR_DHRS6-like"/>
</dbReference>
<dbReference type="InterPro" id="IPR036291">
    <property type="entry name" value="NAD(P)-bd_dom_sf"/>
</dbReference>
<dbReference type="Proteomes" id="UP000027920">
    <property type="component" value="Unassembled WGS sequence"/>
</dbReference>
<dbReference type="RefSeq" id="XP_013265042.1">
    <property type="nucleotide sequence ID" value="XM_013409588.1"/>
</dbReference>
<evidence type="ECO:0008006" key="6">
    <source>
        <dbReference type="Google" id="ProtNLM"/>
    </source>
</evidence>
<keyword evidence="3" id="KW-0560">Oxidoreductase</keyword>
<dbReference type="STRING" id="1182545.A0A072PRR6"/>
<dbReference type="SUPFAM" id="SSF51735">
    <property type="entry name" value="NAD(P)-binding Rossmann-fold domains"/>
    <property type="match status" value="1"/>
</dbReference>
<protein>
    <recommendedName>
        <fullName evidence="6">Glucose 1-dehydrogenase</fullName>
    </recommendedName>
</protein>
<dbReference type="InterPro" id="IPR002347">
    <property type="entry name" value="SDR_fam"/>
</dbReference>
<dbReference type="PRINTS" id="PR00081">
    <property type="entry name" value="GDHRDH"/>
</dbReference>
<dbReference type="GO" id="GO:0016491">
    <property type="term" value="F:oxidoreductase activity"/>
    <property type="evidence" value="ECO:0007669"/>
    <property type="project" value="UniProtKB-KW"/>
</dbReference>
<dbReference type="EMBL" id="AMGV01000001">
    <property type="protein sequence ID" value="KEF62452.1"/>
    <property type="molecule type" value="Genomic_DNA"/>
</dbReference>
<dbReference type="HOGENOM" id="CLU_010194_15_2_1"/>
<comment type="similarity">
    <text evidence="1">Belongs to the short-chain dehydrogenases/reductases (SDR) family.</text>
</comment>
<dbReference type="InterPro" id="IPR057571">
    <property type="entry name" value="SDR_PhqE-like"/>
</dbReference>
<dbReference type="PANTHER" id="PTHR43477">
    <property type="entry name" value="DIHYDROANTICAPSIN 7-DEHYDROGENASE"/>
    <property type="match status" value="1"/>
</dbReference>
<dbReference type="GeneID" id="25275376"/>
<dbReference type="Gene3D" id="3.40.50.720">
    <property type="entry name" value="NAD(P)-binding Rossmann-like Domain"/>
    <property type="match status" value="1"/>
</dbReference>
<accession>A0A072PRR6</accession>
<dbReference type="VEuPathDB" id="FungiDB:A1O9_00424"/>
<evidence type="ECO:0000313" key="5">
    <source>
        <dbReference type="Proteomes" id="UP000027920"/>
    </source>
</evidence>
<reference evidence="4 5" key="1">
    <citation type="submission" date="2013-03" db="EMBL/GenBank/DDBJ databases">
        <title>The Genome Sequence of Exophiala aquamarina CBS 119918.</title>
        <authorList>
            <consortium name="The Broad Institute Genomics Platform"/>
            <person name="Cuomo C."/>
            <person name="de Hoog S."/>
            <person name="Gorbushina A."/>
            <person name="Walker B."/>
            <person name="Young S.K."/>
            <person name="Zeng Q."/>
            <person name="Gargeya S."/>
            <person name="Fitzgerald M."/>
            <person name="Haas B."/>
            <person name="Abouelleil A."/>
            <person name="Allen A.W."/>
            <person name="Alvarado L."/>
            <person name="Arachchi H.M."/>
            <person name="Berlin A.M."/>
            <person name="Chapman S.B."/>
            <person name="Gainer-Dewar J."/>
            <person name="Goldberg J."/>
            <person name="Griggs A."/>
            <person name="Gujja S."/>
            <person name="Hansen M."/>
            <person name="Howarth C."/>
            <person name="Imamovic A."/>
            <person name="Ireland A."/>
            <person name="Larimer J."/>
            <person name="McCowan C."/>
            <person name="Murphy C."/>
            <person name="Pearson M."/>
            <person name="Poon T.W."/>
            <person name="Priest M."/>
            <person name="Roberts A."/>
            <person name="Saif S."/>
            <person name="Shea T."/>
            <person name="Sisk P."/>
            <person name="Sykes S."/>
            <person name="Wortman J."/>
            <person name="Nusbaum C."/>
            <person name="Birren B."/>
        </authorList>
    </citation>
    <scope>NUCLEOTIDE SEQUENCE [LARGE SCALE GENOMIC DNA]</scope>
    <source>
        <strain evidence="4 5">CBS 119918</strain>
    </source>
</reference>
<name>A0A072PRR6_9EURO</name>
<comment type="caution">
    <text evidence="4">The sequence shown here is derived from an EMBL/GenBank/DDBJ whole genome shotgun (WGS) entry which is preliminary data.</text>
</comment>
<dbReference type="CDD" id="cd05233">
    <property type="entry name" value="SDR_c"/>
    <property type="match status" value="1"/>
</dbReference>
<dbReference type="OrthoDB" id="294295at2759"/>
<organism evidence="4 5">
    <name type="scientific">Exophiala aquamarina CBS 119918</name>
    <dbReference type="NCBI Taxonomy" id="1182545"/>
    <lineage>
        <taxon>Eukaryota</taxon>
        <taxon>Fungi</taxon>
        <taxon>Dikarya</taxon>
        <taxon>Ascomycota</taxon>
        <taxon>Pezizomycotina</taxon>
        <taxon>Eurotiomycetes</taxon>
        <taxon>Chaetothyriomycetidae</taxon>
        <taxon>Chaetothyriales</taxon>
        <taxon>Herpotrichiellaceae</taxon>
        <taxon>Exophiala</taxon>
    </lineage>
</organism>
<evidence type="ECO:0000256" key="2">
    <source>
        <dbReference type="ARBA" id="ARBA00022857"/>
    </source>
</evidence>
<keyword evidence="2" id="KW-0521">NADP</keyword>
<evidence type="ECO:0000256" key="3">
    <source>
        <dbReference type="ARBA" id="ARBA00023002"/>
    </source>
</evidence>